<dbReference type="Proteomes" id="UP000494206">
    <property type="component" value="Unassembled WGS sequence"/>
</dbReference>
<dbReference type="FunFam" id="3.40.33.10:FF:000010">
    <property type="entry name" value="Predicted protein"/>
    <property type="match status" value="1"/>
</dbReference>
<protein>
    <recommendedName>
        <fullName evidence="2">SCP domain-containing protein</fullName>
    </recommendedName>
</protein>
<proteinExistence type="predicted"/>
<gene>
    <name evidence="3" type="ORF">CBOVIS_LOCUS853</name>
</gene>
<evidence type="ECO:0000256" key="1">
    <source>
        <dbReference type="SAM" id="MobiDB-lite"/>
    </source>
</evidence>
<dbReference type="InterPro" id="IPR001283">
    <property type="entry name" value="CRISP-related"/>
</dbReference>
<dbReference type="PRINTS" id="PR00837">
    <property type="entry name" value="V5TPXLIKE"/>
</dbReference>
<dbReference type="EMBL" id="CADEPM010000001">
    <property type="protein sequence ID" value="CAB3397449.1"/>
    <property type="molecule type" value="Genomic_DNA"/>
</dbReference>
<dbReference type="InterPro" id="IPR035940">
    <property type="entry name" value="CAP_sf"/>
</dbReference>
<dbReference type="SMART" id="SM00198">
    <property type="entry name" value="SCP"/>
    <property type="match status" value="1"/>
</dbReference>
<feature type="domain" description="SCP" evidence="2">
    <location>
        <begin position="114"/>
        <end position="250"/>
    </location>
</feature>
<dbReference type="Pfam" id="PF00188">
    <property type="entry name" value="CAP"/>
    <property type="match status" value="1"/>
</dbReference>
<evidence type="ECO:0000259" key="2">
    <source>
        <dbReference type="SMART" id="SM00198"/>
    </source>
</evidence>
<dbReference type="OrthoDB" id="337038at2759"/>
<dbReference type="SUPFAM" id="SSF55797">
    <property type="entry name" value="PR-1-like"/>
    <property type="match status" value="1"/>
</dbReference>
<feature type="compositionally biased region" description="Basic and acidic residues" evidence="1">
    <location>
        <begin position="13"/>
        <end position="32"/>
    </location>
</feature>
<dbReference type="CDD" id="cd05382">
    <property type="entry name" value="CAP_GAPR1-like"/>
    <property type="match status" value="1"/>
</dbReference>
<sequence length="286" mass="32553">MKRFFSRKKLRKSKSDFTSDKTAEKQEIDDGSQHQQNGAVPTSDAIPIPQSKSSNIVQHISNSYGDDYEAVCSSIGDESRKNFDAQLDKHMMQTITDVKYMIKKSKYTALGEVNFQRSCLDAHNECRQRYGNDSLCWSTELAEMAHAWAVKLADRGRMLYPELPGIGENILMKEANHASHLPTGPEVIEEWEKEAQYFDFDKPRWNSKCQRFSQVVWKDTTELGAARYWNTTNNCVAVVCFYRPAGNSNAPGEFASNVPSRECSMSPIRSQFKRHVTISTPEKTVN</sequence>
<accession>A0A8S1E1K3</accession>
<keyword evidence="4" id="KW-1185">Reference proteome</keyword>
<feature type="region of interest" description="Disordered" evidence="1">
    <location>
        <begin position="1"/>
        <end position="50"/>
    </location>
</feature>
<feature type="compositionally biased region" description="Basic residues" evidence="1">
    <location>
        <begin position="1"/>
        <end position="12"/>
    </location>
</feature>
<evidence type="ECO:0000313" key="3">
    <source>
        <dbReference type="EMBL" id="CAB3397449.1"/>
    </source>
</evidence>
<dbReference type="InterPro" id="IPR014044">
    <property type="entry name" value="CAP_dom"/>
</dbReference>
<evidence type="ECO:0000313" key="4">
    <source>
        <dbReference type="Proteomes" id="UP000494206"/>
    </source>
</evidence>
<dbReference type="Gene3D" id="3.40.33.10">
    <property type="entry name" value="CAP"/>
    <property type="match status" value="1"/>
</dbReference>
<dbReference type="InterPro" id="IPR034113">
    <property type="entry name" value="SCP_GAPR1-like"/>
</dbReference>
<dbReference type="PANTHER" id="PTHR10334">
    <property type="entry name" value="CYSTEINE-RICH SECRETORY PROTEIN-RELATED"/>
    <property type="match status" value="1"/>
</dbReference>
<reference evidence="3 4" key="1">
    <citation type="submission" date="2020-04" db="EMBL/GenBank/DDBJ databases">
        <authorList>
            <person name="Laetsch R D."/>
            <person name="Stevens L."/>
            <person name="Kumar S."/>
            <person name="Blaxter L. M."/>
        </authorList>
    </citation>
    <scope>NUCLEOTIDE SEQUENCE [LARGE SCALE GENOMIC DNA]</scope>
</reference>
<dbReference type="AlphaFoldDB" id="A0A8S1E1K3"/>
<organism evidence="3 4">
    <name type="scientific">Caenorhabditis bovis</name>
    <dbReference type="NCBI Taxonomy" id="2654633"/>
    <lineage>
        <taxon>Eukaryota</taxon>
        <taxon>Metazoa</taxon>
        <taxon>Ecdysozoa</taxon>
        <taxon>Nematoda</taxon>
        <taxon>Chromadorea</taxon>
        <taxon>Rhabditida</taxon>
        <taxon>Rhabditina</taxon>
        <taxon>Rhabditomorpha</taxon>
        <taxon>Rhabditoidea</taxon>
        <taxon>Rhabditidae</taxon>
        <taxon>Peloderinae</taxon>
        <taxon>Caenorhabditis</taxon>
    </lineage>
</organism>
<comment type="caution">
    <text evidence="3">The sequence shown here is derived from an EMBL/GenBank/DDBJ whole genome shotgun (WGS) entry which is preliminary data.</text>
</comment>
<name>A0A8S1E1K3_9PELO</name>